<dbReference type="EMBL" id="CH474048">
    <property type="protein sequence ID" value="EDL75726.1"/>
    <property type="molecule type" value="Genomic_DNA"/>
</dbReference>
<proteinExistence type="predicted"/>
<organism evidence="1 2">
    <name type="scientific">Rattus norvegicus</name>
    <name type="common">Rat</name>
    <dbReference type="NCBI Taxonomy" id="10116"/>
    <lineage>
        <taxon>Eukaryota</taxon>
        <taxon>Metazoa</taxon>
        <taxon>Chordata</taxon>
        <taxon>Craniata</taxon>
        <taxon>Vertebrata</taxon>
        <taxon>Euteleostomi</taxon>
        <taxon>Mammalia</taxon>
        <taxon>Eutheria</taxon>
        <taxon>Euarchontoglires</taxon>
        <taxon>Glires</taxon>
        <taxon>Rodentia</taxon>
        <taxon>Myomorpha</taxon>
        <taxon>Muroidea</taxon>
        <taxon>Muridae</taxon>
        <taxon>Murinae</taxon>
        <taxon>Rattus</taxon>
    </lineage>
</organism>
<dbReference type="Proteomes" id="UP000234681">
    <property type="component" value="Chromosome 2"/>
</dbReference>
<sequence length="23" mass="2617">MFSLLCHLSKSGYSGQTYIDHND</sequence>
<reference evidence="1 2" key="1">
    <citation type="submission" date="2005-09" db="EMBL/GenBank/DDBJ databases">
        <authorList>
            <person name="Mural R.J."/>
            <person name="Li P.W."/>
            <person name="Adams M.D."/>
            <person name="Amanatides P.G."/>
            <person name="Baden-Tillson H."/>
            <person name="Barnstead M."/>
            <person name="Chin S.H."/>
            <person name="Dew I."/>
            <person name="Evans C.A."/>
            <person name="Ferriera S."/>
            <person name="Flanigan M."/>
            <person name="Fosler C."/>
            <person name="Glodek A."/>
            <person name="Gu Z."/>
            <person name="Holt R.A."/>
            <person name="Jennings D."/>
            <person name="Kraft C.L."/>
            <person name="Lu F."/>
            <person name="Nguyen T."/>
            <person name="Nusskern D.R."/>
            <person name="Pfannkoch C.M."/>
            <person name="Sitter C."/>
            <person name="Sutton G.G."/>
            <person name="Venter J.C."/>
            <person name="Wang Z."/>
            <person name="Woodage T."/>
            <person name="Zheng X.H."/>
            <person name="Zhong F."/>
        </authorList>
    </citation>
    <scope>NUCLEOTIDE SEQUENCE [LARGE SCALE GENOMIC DNA]</scope>
    <source>
        <strain>BN</strain>
        <strain evidence="2">Sprague-Dawley</strain>
    </source>
</reference>
<evidence type="ECO:0000313" key="1">
    <source>
        <dbReference type="EMBL" id="EDL75726.1"/>
    </source>
</evidence>
<protein>
    <submittedName>
        <fullName evidence="1">RCG50991</fullName>
    </submittedName>
</protein>
<accession>A6KGD9</accession>
<name>A6KGD9_RAT</name>
<evidence type="ECO:0000313" key="2">
    <source>
        <dbReference type="Proteomes" id="UP000234681"/>
    </source>
</evidence>
<dbReference type="AlphaFoldDB" id="A6KGD9"/>
<gene>
    <name evidence="1" type="ORF">rCG_50991</name>
</gene>